<feature type="transmembrane region" description="Helical" evidence="2">
    <location>
        <begin position="686"/>
        <end position="704"/>
    </location>
</feature>
<protein>
    <submittedName>
        <fullName evidence="5">Uncharacterized protein</fullName>
    </submittedName>
</protein>
<evidence type="ECO:0000313" key="4">
    <source>
        <dbReference type="EMBL" id="GGL82860.1"/>
    </source>
</evidence>
<reference evidence="5 6" key="3">
    <citation type="submission" date="2020-02" db="EMBL/GenBank/DDBJ databases">
        <title>Sequencing the genomes of 1000 actinobacteria strains.</title>
        <authorList>
            <person name="Klenk H.-P."/>
        </authorList>
    </citation>
    <scope>NUCLEOTIDE SEQUENCE [LARGE SCALE GENOMIC DNA]</scope>
    <source>
        <strain evidence="5 6">DSM 45201</strain>
    </source>
</reference>
<dbReference type="InterPro" id="IPR017850">
    <property type="entry name" value="Alkaline_phosphatase_core_sf"/>
</dbReference>
<dbReference type="EMBL" id="JAAMPA010000002">
    <property type="protein sequence ID" value="NIH69353.1"/>
    <property type="molecule type" value="Genomic_DNA"/>
</dbReference>
<evidence type="ECO:0000313" key="6">
    <source>
        <dbReference type="Proteomes" id="UP000552836"/>
    </source>
</evidence>
<dbReference type="AlphaFoldDB" id="A0A846LN21"/>
<gene>
    <name evidence="5" type="ORF">FB380_003841</name>
    <name evidence="4" type="ORF">GCM10011589_44070</name>
</gene>
<feature type="transmembrane region" description="Helical" evidence="2">
    <location>
        <begin position="574"/>
        <end position="592"/>
    </location>
</feature>
<evidence type="ECO:0000313" key="7">
    <source>
        <dbReference type="Proteomes" id="UP000648663"/>
    </source>
</evidence>
<evidence type="ECO:0000313" key="5">
    <source>
        <dbReference type="EMBL" id="NIH69353.1"/>
    </source>
</evidence>
<feature type="region of interest" description="Disordered" evidence="1">
    <location>
        <begin position="775"/>
        <end position="815"/>
    </location>
</feature>
<proteinExistence type="predicted"/>
<keyword evidence="2" id="KW-0472">Membrane</keyword>
<evidence type="ECO:0000256" key="1">
    <source>
        <dbReference type="SAM" id="MobiDB-lite"/>
    </source>
</evidence>
<dbReference type="Proteomes" id="UP000648663">
    <property type="component" value="Unassembled WGS sequence"/>
</dbReference>
<keyword evidence="2" id="KW-1133">Transmembrane helix</keyword>
<reference evidence="4" key="1">
    <citation type="journal article" date="2014" name="Int. J. Syst. Evol. Microbiol.">
        <title>Complete genome of a new Firmicutes species belonging to the dominant human colonic microbiota ('Ruminococcus bicirculans') reveals two chromosomes and a selective capacity to utilize plant glucans.</title>
        <authorList>
            <consortium name="NISC Comparative Sequencing Program"/>
            <person name="Wegmann U."/>
            <person name="Louis P."/>
            <person name="Goesmann A."/>
            <person name="Henrissat B."/>
            <person name="Duncan S.H."/>
            <person name="Flint H.J."/>
        </authorList>
    </citation>
    <scope>NUCLEOTIDE SEQUENCE</scope>
    <source>
        <strain evidence="4">CGMCC 4.5581</strain>
    </source>
</reference>
<keyword evidence="3" id="KW-0732">Signal</keyword>
<evidence type="ECO:0000256" key="2">
    <source>
        <dbReference type="SAM" id="Phobius"/>
    </source>
</evidence>
<dbReference type="SUPFAM" id="SSF53649">
    <property type="entry name" value="Alkaline phosphatase-like"/>
    <property type="match status" value="1"/>
</dbReference>
<feature type="chain" id="PRO_5032998697" evidence="3">
    <location>
        <begin position="35"/>
        <end position="815"/>
    </location>
</feature>
<feature type="transmembrane region" description="Helical" evidence="2">
    <location>
        <begin position="622"/>
        <end position="642"/>
    </location>
</feature>
<feature type="transmembrane region" description="Helical" evidence="2">
    <location>
        <begin position="540"/>
        <end position="562"/>
    </location>
</feature>
<dbReference type="EMBL" id="BMMI01000011">
    <property type="protein sequence ID" value="GGL82860.1"/>
    <property type="molecule type" value="Genomic_DNA"/>
</dbReference>
<accession>A0A846LN21</accession>
<organism evidence="5 6">
    <name type="scientific">Modestobacter marinus</name>
    <dbReference type="NCBI Taxonomy" id="477641"/>
    <lineage>
        <taxon>Bacteria</taxon>
        <taxon>Bacillati</taxon>
        <taxon>Actinomycetota</taxon>
        <taxon>Actinomycetes</taxon>
        <taxon>Geodermatophilales</taxon>
        <taxon>Geodermatophilaceae</taxon>
        <taxon>Modestobacter</taxon>
    </lineage>
</organism>
<evidence type="ECO:0000256" key="3">
    <source>
        <dbReference type="SAM" id="SignalP"/>
    </source>
</evidence>
<dbReference type="Gene3D" id="3.40.720.10">
    <property type="entry name" value="Alkaline Phosphatase, subunit A"/>
    <property type="match status" value="1"/>
</dbReference>
<dbReference type="Proteomes" id="UP000552836">
    <property type="component" value="Unassembled WGS sequence"/>
</dbReference>
<sequence>MSRAGALPRLLPACLVLLALLGGLLGGAAGPAAAATPEGPWSATRVVDVGVAGLTWSDLDPERTPELWALAEESAIGALSVRAARPTTCLLDGWATLGAGNRARYPGAVEPVPPVPVPSVPLDEDGVALDGAEEDPAAVQPDTRLSWCGLEEQVAEVGLAEPRRTVARVAADEATARFGAEPGALGEAVECSTVVGRAGSLAVAGETGEFTVRDRLPTEPAEVAALLAACPLTVVSLDQLTDAAAPVVEESDTGTQPSRREAALTVIDETVGRVRDAVAELPGDTLVLLQGVSEVNGGRPQLHVGLAHGPGVPPGWLTSASTGRAPFVQLIDVAPTILQALGLERVASMNGQPFRVAGDRPDLATAIAELEQINTRAVVHYRSTSTTFWLLVVLNGAVVVLGLLGLGGWAGGWFPGRGRGRVRSWLQRRTPGPRRTAALRVAALAVAAVPVSTYLANLVPWELSPAPRVALAGSVLGCALAVTAVAALGPWRRTRLGPAVAVLVVTLATLVGDVLTGSHLELDGLLGYDAIVAGRFTGYGNLSFGLLAVSSLLLTAAAAAAVARRAGTPGRRHWLLPVLVAGLGTVGVIGAPSLGRDFGGVLAAVPGFLVLGMLLGRIRVTVVRLVAVLAVAVLAVGTVAVLDWLGPADERSHLGRFVGQLLDGQAWTVVSRKAQANLNILLGSPLAWMLLVALVAAVWLLRPGGLLRSRPGRSAAGLPADDLRVLRAALVAIALSLTLGALVNDSGVALPATAATVLVPLLVWLVAGAPDGDRADRQLPGPVPGSAPEASSGSAREAPGARVNVGVRGSTGRTS</sequence>
<feature type="transmembrane region" description="Helical" evidence="2">
    <location>
        <begin position="725"/>
        <end position="743"/>
    </location>
</feature>
<feature type="transmembrane region" description="Helical" evidence="2">
    <location>
        <begin position="500"/>
        <end position="520"/>
    </location>
</feature>
<keyword evidence="2" id="KW-0812">Transmembrane</keyword>
<feature type="transmembrane region" description="Helical" evidence="2">
    <location>
        <begin position="598"/>
        <end position="615"/>
    </location>
</feature>
<feature type="signal peptide" evidence="3">
    <location>
        <begin position="1"/>
        <end position="34"/>
    </location>
</feature>
<comment type="caution">
    <text evidence="5">The sequence shown here is derived from an EMBL/GenBank/DDBJ whole genome shotgun (WGS) entry which is preliminary data.</text>
</comment>
<name>A0A846LN21_9ACTN</name>
<dbReference type="RefSeq" id="WP_166756873.1">
    <property type="nucleotide sequence ID" value="NZ_BAABJU010000024.1"/>
</dbReference>
<feature type="transmembrane region" description="Helical" evidence="2">
    <location>
        <begin position="437"/>
        <end position="457"/>
    </location>
</feature>
<feature type="transmembrane region" description="Helical" evidence="2">
    <location>
        <begin position="749"/>
        <end position="767"/>
    </location>
</feature>
<keyword evidence="7" id="KW-1185">Reference proteome</keyword>
<feature type="transmembrane region" description="Helical" evidence="2">
    <location>
        <begin position="388"/>
        <end position="416"/>
    </location>
</feature>
<reference evidence="4" key="4">
    <citation type="submission" date="2024-05" db="EMBL/GenBank/DDBJ databases">
        <authorList>
            <person name="Sun Q."/>
            <person name="Zhou Y."/>
        </authorList>
    </citation>
    <scope>NUCLEOTIDE SEQUENCE</scope>
    <source>
        <strain evidence="4">CGMCC 4.5581</strain>
    </source>
</reference>
<feature type="transmembrane region" description="Helical" evidence="2">
    <location>
        <begin position="469"/>
        <end position="488"/>
    </location>
</feature>
<reference evidence="7" key="2">
    <citation type="journal article" date="2019" name="Int. J. Syst. Evol. Microbiol.">
        <title>The Global Catalogue of Microorganisms (GCM) 10K type strain sequencing project: providing services to taxonomists for standard genome sequencing and annotation.</title>
        <authorList>
            <consortium name="The Broad Institute Genomics Platform"/>
            <consortium name="The Broad Institute Genome Sequencing Center for Infectious Disease"/>
            <person name="Wu L."/>
            <person name="Ma J."/>
        </authorList>
    </citation>
    <scope>NUCLEOTIDE SEQUENCE [LARGE SCALE GENOMIC DNA]</scope>
    <source>
        <strain evidence="7">CGMCC 4.5581</strain>
    </source>
</reference>
<feature type="compositionally biased region" description="Low complexity" evidence="1">
    <location>
        <begin position="784"/>
        <end position="802"/>
    </location>
</feature>